<organism evidence="2 3">
    <name type="scientific">Dyadobacter fermentans</name>
    <dbReference type="NCBI Taxonomy" id="94254"/>
    <lineage>
        <taxon>Bacteria</taxon>
        <taxon>Pseudomonadati</taxon>
        <taxon>Bacteroidota</taxon>
        <taxon>Cytophagia</taxon>
        <taxon>Cytophagales</taxon>
        <taxon>Spirosomataceae</taxon>
        <taxon>Dyadobacter</taxon>
    </lineage>
</organism>
<dbReference type="EMBL" id="JAVDTI010000001">
    <property type="protein sequence ID" value="MDR6804405.1"/>
    <property type="molecule type" value="Genomic_DNA"/>
</dbReference>
<feature type="transmembrane region" description="Helical" evidence="1">
    <location>
        <begin position="155"/>
        <end position="182"/>
    </location>
</feature>
<comment type="caution">
    <text evidence="2">The sequence shown here is derived from an EMBL/GenBank/DDBJ whole genome shotgun (WGS) entry which is preliminary data.</text>
</comment>
<keyword evidence="1" id="KW-1133">Transmembrane helix</keyword>
<gene>
    <name evidence="2" type="ORF">J2W84_001442</name>
</gene>
<evidence type="ECO:0008006" key="4">
    <source>
        <dbReference type="Google" id="ProtNLM"/>
    </source>
</evidence>
<evidence type="ECO:0000313" key="2">
    <source>
        <dbReference type="EMBL" id="MDR6804405.1"/>
    </source>
</evidence>
<evidence type="ECO:0000313" key="3">
    <source>
        <dbReference type="Proteomes" id="UP001264980"/>
    </source>
</evidence>
<sequence>MPSNFWRSPSALFICFFLIVAVRFNRNDLLVKRSLGDAAFYIGNVQFLRGEHVEFYLQAPFNERLLVTLAASQLPFDPMTSINIINVIFLLAAIWFLYKLLEHFGLDDRLVWAGLYLFVISFPTFYYGTIGYVDSGVLLMIFAGTYAIYKENHWLFLLAVVLGTIAKEGIVLLIPVAVAYGFTQKDNRWYYSAAAGLLLYLVAWGLVKKYIPNGHGNTPVLFWQPITWRIVDNFTRSHAYLSSILSFGIPGVLCCYYLYKYGGTIKTAWKEELPLWIGTVGGYLLWFYTLFSAHTDGRFFWVAYCFPIVLSLLWWRRFGKPHYR</sequence>
<dbReference type="RefSeq" id="WP_309981694.1">
    <property type="nucleotide sequence ID" value="NZ_JAVDTI010000001.1"/>
</dbReference>
<proteinExistence type="predicted"/>
<reference evidence="2 3" key="1">
    <citation type="submission" date="2023-07" db="EMBL/GenBank/DDBJ databases">
        <title>Sorghum-associated microbial communities from plants grown in Nebraska, USA.</title>
        <authorList>
            <person name="Schachtman D."/>
        </authorList>
    </citation>
    <scope>NUCLEOTIDE SEQUENCE [LARGE SCALE GENOMIC DNA]</scope>
    <source>
        <strain evidence="2 3">BE57</strain>
    </source>
</reference>
<dbReference type="Proteomes" id="UP001264980">
    <property type="component" value="Unassembled WGS sequence"/>
</dbReference>
<feature type="transmembrane region" description="Helical" evidence="1">
    <location>
        <begin position="273"/>
        <end position="293"/>
    </location>
</feature>
<protein>
    <recommendedName>
        <fullName evidence="4">Glycosyltransferase RgtA/B/C/D-like domain-containing protein</fullName>
    </recommendedName>
</protein>
<name>A0ABU1QTD1_9BACT</name>
<feature type="transmembrane region" description="Helical" evidence="1">
    <location>
        <begin position="299"/>
        <end position="315"/>
    </location>
</feature>
<feature type="transmembrane region" description="Helical" evidence="1">
    <location>
        <begin position="189"/>
        <end position="207"/>
    </location>
</feature>
<evidence type="ECO:0000256" key="1">
    <source>
        <dbReference type="SAM" id="Phobius"/>
    </source>
</evidence>
<accession>A0ABU1QTD1</accession>
<feature type="transmembrane region" description="Helical" evidence="1">
    <location>
        <begin position="239"/>
        <end position="261"/>
    </location>
</feature>
<keyword evidence="3" id="KW-1185">Reference proteome</keyword>
<keyword evidence="1" id="KW-0472">Membrane</keyword>
<feature type="transmembrane region" description="Helical" evidence="1">
    <location>
        <begin position="80"/>
        <end position="98"/>
    </location>
</feature>
<feature type="transmembrane region" description="Helical" evidence="1">
    <location>
        <begin position="6"/>
        <end position="24"/>
    </location>
</feature>
<feature type="transmembrane region" description="Helical" evidence="1">
    <location>
        <begin position="110"/>
        <end position="127"/>
    </location>
</feature>
<keyword evidence="1" id="KW-0812">Transmembrane</keyword>